<accession>A0A2H9TFZ4</accession>
<sequence length="564" mass="64717">MLRLVWLLGWTLALQLQLAPSQLAISVGTDVISTIFDTFEIQQDTLASVEYLLSNERLGFDSIYNKLYEDYIRIQNMLPLSTDPKMQPKFFPLDKLLTTPPYARYIFVEKKCPYTPSLVGDISGHHKHSAPLFRDCETLKAMICYLIEHQFSSLESLDLFQGLTRNCPLDDVVDVYNLLIPEMFPELLQLFLFEGSLDEDIFLKSFLSPDGLSPDELFYRTVTAALTVNEFRLNMSGTIIFQEVLGNLESEDAAMAGNFIRGLEGDTLSRESHLEVYETLEQTALISEKRAIWGTLANIVSICPDYEIGMYECERLVSRFLKNAPEELVLPFAIRKIGQLYVGTDQQHWLVTDFRHFKRPFLPRILVPLEHRINSWWSSGIFPRIPMTVQLLTSHHERQRAMNIFIEDCLQEGQNLPINHNFVDWSGETEWFGTWLVKFASEWSESCDDKHGSIHLAIASWPFLILCNRKGNFSFFFKDGDELETWDGFASRIAAKVTNSVDNQLCASIQRMLNTMQISTFFTPDEMASLVDKTFVPISAFNSLEVSDAEDFSMDESKYNSQKS</sequence>
<name>A0A2H9TFZ4_9FUNG</name>
<organism evidence="1 2">
    <name type="scientific">Paramicrosporidium saccamoebae</name>
    <dbReference type="NCBI Taxonomy" id="1246581"/>
    <lineage>
        <taxon>Eukaryota</taxon>
        <taxon>Fungi</taxon>
        <taxon>Fungi incertae sedis</taxon>
        <taxon>Cryptomycota</taxon>
        <taxon>Cryptomycota incertae sedis</taxon>
        <taxon>Paramicrosporidium</taxon>
    </lineage>
</organism>
<evidence type="ECO:0000313" key="1">
    <source>
        <dbReference type="EMBL" id="PJF16609.1"/>
    </source>
</evidence>
<evidence type="ECO:0000313" key="2">
    <source>
        <dbReference type="Proteomes" id="UP000240830"/>
    </source>
</evidence>
<keyword evidence="2" id="KW-1185">Reference proteome</keyword>
<reference evidence="1 2" key="1">
    <citation type="submission" date="2016-10" db="EMBL/GenBank/DDBJ databases">
        <title>The genome of Paramicrosporidium saccamoebae is the missing link in understanding Cryptomycota and Microsporidia evolution.</title>
        <authorList>
            <person name="Quandt C.A."/>
            <person name="Beaudet D."/>
            <person name="Corsaro D."/>
            <person name="Michel R."/>
            <person name="Corradi N."/>
            <person name="James T."/>
        </authorList>
    </citation>
    <scope>NUCLEOTIDE SEQUENCE [LARGE SCALE GENOMIC DNA]</scope>
    <source>
        <strain evidence="1 2">KSL3</strain>
    </source>
</reference>
<comment type="caution">
    <text evidence="1">The sequence shown here is derived from an EMBL/GenBank/DDBJ whole genome shotgun (WGS) entry which is preliminary data.</text>
</comment>
<dbReference type="AlphaFoldDB" id="A0A2H9TFZ4"/>
<proteinExistence type="predicted"/>
<gene>
    <name evidence="1" type="ORF">PSACC_03581</name>
</gene>
<protein>
    <submittedName>
        <fullName evidence="1">Uncharacterized protein</fullName>
    </submittedName>
</protein>
<dbReference type="Proteomes" id="UP000240830">
    <property type="component" value="Unassembled WGS sequence"/>
</dbReference>
<dbReference type="EMBL" id="MTSL01000213">
    <property type="protein sequence ID" value="PJF16609.1"/>
    <property type="molecule type" value="Genomic_DNA"/>
</dbReference>